<feature type="transmembrane region" description="Helical" evidence="1">
    <location>
        <begin position="33"/>
        <end position="49"/>
    </location>
</feature>
<dbReference type="OrthoDB" id="2989824at2"/>
<dbReference type="EMBL" id="FMZA01000004">
    <property type="protein sequence ID" value="SDC21070.1"/>
    <property type="molecule type" value="Genomic_DNA"/>
</dbReference>
<gene>
    <name evidence="2" type="ORF">SAMN04488112_104144</name>
</gene>
<feature type="transmembrane region" description="Helical" evidence="1">
    <location>
        <begin position="84"/>
        <end position="102"/>
    </location>
</feature>
<dbReference type="AlphaFoldDB" id="A0A1G6JQP2"/>
<keyword evidence="3" id="KW-1185">Reference proteome</keyword>
<sequence length="159" mass="17771">MRAKTFGILIALTGVLLLLRELGYSLTQNLATWEFLLILTGVFIILHAMRKPNHPYMMIWGGIAVGLGLHAWGLNHLEWWPSHWSLVPAIIGAAFLICGGIIKKNRRHGTIGTLLLCMGIFAWPGIHQIPGIGPFAVWLNTYWPGLLIILGLMLVFRKK</sequence>
<keyword evidence="1" id="KW-1133">Transmembrane helix</keyword>
<name>A0A1G6JQP2_9BACL</name>
<evidence type="ECO:0000256" key="1">
    <source>
        <dbReference type="SAM" id="Phobius"/>
    </source>
</evidence>
<keyword evidence="1" id="KW-0812">Transmembrane</keyword>
<protein>
    <recommendedName>
        <fullName evidence="4">DUF5668 domain-containing protein</fullName>
    </recommendedName>
</protein>
<organism evidence="2 3">
    <name type="scientific">Melghirimyces thermohalophilus</name>
    <dbReference type="NCBI Taxonomy" id="1236220"/>
    <lineage>
        <taxon>Bacteria</taxon>
        <taxon>Bacillati</taxon>
        <taxon>Bacillota</taxon>
        <taxon>Bacilli</taxon>
        <taxon>Bacillales</taxon>
        <taxon>Thermoactinomycetaceae</taxon>
        <taxon>Melghirimyces</taxon>
    </lineage>
</organism>
<keyword evidence="1" id="KW-0472">Membrane</keyword>
<feature type="transmembrane region" description="Helical" evidence="1">
    <location>
        <begin position="56"/>
        <end position="72"/>
    </location>
</feature>
<proteinExistence type="predicted"/>
<dbReference type="RefSeq" id="WP_091566986.1">
    <property type="nucleotide sequence ID" value="NZ_FMZA01000004.1"/>
</dbReference>
<feature type="transmembrane region" description="Helical" evidence="1">
    <location>
        <begin position="109"/>
        <end position="129"/>
    </location>
</feature>
<reference evidence="2 3" key="1">
    <citation type="submission" date="2016-10" db="EMBL/GenBank/DDBJ databases">
        <authorList>
            <person name="de Groot N.N."/>
        </authorList>
    </citation>
    <scope>NUCLEOTIDE SEQUENCE [LARGE SCALE GENOMIC DNA]</scope>
    <source>
        <strain evidence="2 3">DSM 45514</strain>
    </source>
</reference>
<dbReference type="STRING" id="1236220.SAMN04488112_104144"/>
<feature type="transmembrane region" description="Helical" evidence="1">
    <location>
        <begin position="135"/>
        <end position="156"/>
    </location>
</feature>
<dbReference type="Proteomes" id="UP000199387">
    <property type="component" value="Unassembled WGS sequence"/>
</dbReference>
<evidence type="ECO:0000313" key="2">
    <source>
        <dbReference type="EMBL" id="SDC21070.1"/>
    </source>
</evidence>
<evidence type="ECO:0000313" key="3">
    <source>
        <dbReference type="Proteomes" id="UP000199387"/>
    </source>
</evidence>
<accession>A0A1G6JQP2</accession>
<evidence type="ECO:0008006" key="4">
    <source>
        <dbReference type="Google" id="ProtNLM"/>
    </source>
</evidence>